<evidence type="ECO:0000313" key="1">
    <source>
        <dbReference type="EMBL" id="KAF7993229.1"/>
    </source>
</evidence>
<dbReference type="Proteomes" id="UP000639338">
    <property type="component" value="Unassembled WGS sequence"/>
</dbReference>
<dbReference type="AlphaFoldDB" id="A0A835CRU4"/>
<keyword evidence="2" id="KW-1185">Reference proteome</keyword>
<reference evidence="1 2" key="1">
    <citation type="submission" date="2020-08" db="EMBL/GenBank/DDBJ databases">
        <title>Aphidius gifuensis genome sequencing and assembly.</title>
        <authorList>
            <person name="Du Z."/>
        </authorList>
    </citation>
    <scope>NUCLEOTIDE SEQUENCE [LARGE SCALE GENOMIC DNA]</scope>
    <source>
        <strain evidence="1">YNYX2018</strain>
        <tissue evidence="1">Adults</tissue>
    </source>
</reference>
<dbReference type="EMBL" id="JACMRX010000003">
    <property type="protein sequence ID" value="KAF7993229.1"/>
    <property type="molecule type" value="Genomic_DNA"/>
</dbReference>
<protein>
    <submittedName>
        <fullName evidence="1">Uncharacterized protein</fullName>
    </submittedName>
</protein>
<name>A0A835CRU4_APHGI</name>
<gene>
    <name evidence="1" type="ORF">HCN44_006289</name>
</gene>
<comment type="caution">
    <text evidence="1">The sequence shown here is derived from an EMBL/GenBank/DDBJ whole genome shotgun (WGS) entry which is preliminary data.</text>
</comment>
<sequence length="167" mass="18613">MLYVASNKYGTDRAGGEKGFSEAIEPAAQTLEVAPEKLEVAAEKSEESKLQQEEIIAAPAFFRDLEETVVNGHIAVYRATWKAEKMIEKGIRDLKKKVEVVLENLDGSVIKVSKDVSKEAKIESKIIVKTLKTGIADISNDLQSFKNTILENPIVEFTKFLMLHDDM</sequence>
<accession>A0A835CRU4</accession>
<proteinExistence type="predicted"/>
<evidence type="ECO:0000313" key="2">
    <source>
        <dbReference type="Proteomes" id="UP000639338"/>
    </source>
</evidence>
<organism evidence="1 2">
    <name type="scientific">Aphidius gifuensis</name>
    <name type="common">Parasitoid wasp</name>
    <dbReference type="NCBI Taxonomy" id="684658"/>
    <lineage>
        <taxon>Eukaryota</taxon>
        <taxon>Metazoa</taxon>
        <taxon>Ecdysozoa</taxon>
        <taxon>Arthropoda</taxon>
        <taxon>Hexapoda</taxon>
        <taxon>Insecta</taxon>
        <taxon>Pterygota</taxon>
        <taxon>Neoptera</taxon>
        <taxon>Endopterygota</taxon>
        <taxon>Hymenoptera</taxon>
        <taxon>Apocrita</taxon>
        <taxon>Ichneumonoidea</taxon>
        <taxon>Braconidae</taxon>
        <taxon>Aphidiinae</taxon>
        <taxon>Aphidius</taxon>
    </lineage>
</organism>